<sequence length="200" mass="22630">MKKENDDLDFKVIEFSDQSETGTLESSEFYIHKDFKKHLKRKLTFLDRKGINAKLLFGALVLIAVIGFSVLVVVYSYNAFKNTTTLLMEVNELENAFLEFQLLTRVRNETIGSMSTRSYLGDLQKILGISNKPGDYKGISISGRSRDILDLVEMLVNEPRITINKLELRSNLGFPILPESTLPSNIMIELRADVSITGSF</sequence>
<dbReference type="AlphaFoldDB" id="A0A7Z7PQG9"/>
<evidence type="ECO:0000256" key="1">
    <source>
        <dbReference type="SAM" id="Phobius"/>
    </source>
</evidence>
<keyword evidence="1" id="KW-1133">Transmembrane helix</keyword>
<organism evidence="2 3">
    <name type="scientific">Mesotoga infera</name>
    <dbReference type="NCBI Taxonomy" id="1236046"/>
    <lineage>
        <taxon>Bacteria</taxon>
        <taxon>Thermotogati</taxon>
        <taxon>Thermotogota</taxon>
        <taxon>Thermotogae</taxon>
        <taxon>Kosmotogales</taxon>
        <taxon>Kosmotogaceae</taxon>
        <taxon>Mesotoga</taxon>
    </lineage>
</organism>
<accession>A0A7Z7PQG9</accession>
<evidence type="ECO:0000313" key="3">
    <source>
        <dbReference type="Proteomes" id="UP000250796"/>
    </source>
</evidence>
<keyword evidence="1" id="KW-0472">Membrane</keyword>
<name>A0A7Z7PQG9_9BACT</name>
<protein>
    <submittedName>
        <fullName evidence="2">Uncharacterized protein</fullName>
    </submittedName>
</protein>
<evidence type="ECO:0000313" key="2">
    <source>
        <dbReference type="EMBL" id="SSC11761.1"/>
    </source>
</evidence>
<keyword evidence="1" id="KW-0812">Transmembrane</keyword>
<dbReference type="KEGG" id="minf:MESINF_0312"/>
<dbReference type="RefSeq" id="WP_169698203.1">
    <property type="nucleotide sequence ID" value="NZ_LS974202.1"/>
</dbReference>
<gene>
    <name evidence="2" type="ORF">MESINF_0312</name>
</gene>
<keyword evidence="3" id="KW-1185">Reference proteome</keyword>
<reference evidence="2 3" key="1">
    <citation type="submission" date="2017-01" db="EMBL/GenBank/DDBJ databases">
        <authorList>
            <person name="Erauso G."/>
        </authorList>
    </citation>
    <scope>NUCLEOTIDE SEQUENCE [LARGE SCALE GENOMIC DNA]</scope>
    <source>
        <strain evidence="2">MESINF1</strain>
    </source>
</reference>
<feature type="transmembrane region" description="Helical" evidence="1">
    <location>
        <begin position="55"/>
        <end position="77"/>
    </location>
</feature>
<proteinExistence type="predicted"/>
<dbReference type="Proteomes" id="UP000250796">
    <property type="component" value="Chromosome MESINF"/>
</dbReference>
<dbReference type="EMBL" id="LS974202">
    <property type="protein sequence ID" value="SSC11761.1"/>
    <property type="molecule type" value="Genomic_DNA"/>
</dbReference>